<accession>A0A915IK91</accession>
<organism evidence="1 2">
    <name type="scientific">Romanomermis culicivorax</name>
    <name type="common">Nematode worm</name>
    <dbReference type="NCBI Taxonomy" id="13658"/>
    <lineage>
        <taxon>Eukaryota</taxon>
        <taxon>Metazoa</taxon>
        <taxon>Ecdysozoa</taxon>
        <taxon>Nematoda</taxon>
        <taxon>Enoplea</taxon>
        <taxon>Dorylaimia</taxon>
        <taxon>Mermithida</taxon>
        <taxon>Mermithoidea</taxon>
        <taxon>Mermithidae</taxon>
        <taxon>Romanomermis</taxon>
    </lineage>
</organism>
<evidence type="ECO:0000313" key="2">
    <source>
        <dbReference type="WBParaSite" id="nRc.2.0.1.t14436-RA"/>
    </source>
</evidence>
<dbReference type="WBParaSite" id="nRc.2.0.1.t14436-RA">
    <property type="protein sequence ID" value="nRc.2.0.1.t14436-RA"/>
    <property type="gene ID" value="nRc.2.0.1.g14436"/>
</dbReference>
<name>A0A915IK91_ROMCU</name>
<sequence length="72" mass="8338">MALEYEHDEFADDDEDEPRIRAAENRAMKAKKTFNHQSWTQLDVVCQSQTFREAPAILSCDNWTSTARHPAL</sequence>
<dbReference type="Proteomes" id="UP000887565">
    <property type="component" value="Unplaced"/>
</dbReference>
<proteinExistence type="predicted"/>
<dbReference type="AlphaFoldDB" id="A0A915IK91"/>
<reference evidence="2" key="1">
    <citation type="submission" date="2022-11" db="UniProtKB">
        <authorList>
            <consortium name="WormBaseParasite"/>
        </authorList>
    </citation>
    <scope>IDENTIFICATION</scope>
</reference>
<protein>
    <submittedName>
        <fullName evidence="2">Uncharacterized protein</fullName>
    </submittedName>
</protein>
<evidence type="ECO:0000313" key="1">
    <source>
        <dbReference type="Proteomes" id="UP000887565"/>
    </source>
</evidence>
<keyword evidence="1" id="KW-1185">Reference proteome</keyword>